<name>A0ABR9CW45_9GAMM</name>
<evidence type="ECO:0008006" key="3">
    <source>
        <dbReference type="Google" id="ProtNLM"/>
    </source>
</evidence>
<evidence type="ECO:0000313" key="2">
    <source>
        <dbReference type="Proteomes" id="UP000652176"/>
    </source>
</evidence>
<accession>A0ABR9CW45</accession>
<sequence>MSVDLHDPDLVKCQQQLQCFADNIQGCLLKAEWERLADILDERQVYLERFFASAASLSEHKKLLIKQLAQSMLEQDAVFISYIEEQKMCSATQQSVLDRGRKAVQAYNSYS</sequence>
<dbReference type="RefSeq" id="WP_192373481.1">
    <property type="nucleotide sequence ID" value="NZ_CAJHIV010000001.1"/>
</dbReference>
<proteinExistence type="predicted"/>
<reference evidence="1 2" key="1">
    <citation type="submission" date="2020-09" db="EMBL/GenBank/DDBJ databases">
        <title>Methylomonas albis sp. nov. and Methylomonas fluvii sp. nov.: Two cold-adapted methanotrophs from the River Elbe and an amended description of Methylovulum psychrotolerans strain Eb1.</title>
        <authorList>
            <person name="Bussmann I.K."/>
            <person name="Klings K.-W."/>
            <person name="Warnstedt J."/>
            <person name="Hoppert M."/>
            <person name="Saborowski A."/>
            <person name="Horn F."/>
            <person name="Liebner S."/>
        </authorList>
    </citation>
    <scope>NUCLEOTIDE SEQUENCE [LARGE SCALE GENOMIC DNA]</scope>
    <source>
        <strain evidence="1 2">EbA</strain>
    </source>
</reference>
<protein>
    <recommendedName>
        <fullName evidence="3">Flagellar protein FliT</fullName>
    </recommendedName>
</protein>
<gene>
    <name evidence="1" type="ORF">IE877_04135</name>
</gene>
<comment type="caution">
    <text evidence="1">The sequence shown here is derived from an EMBL/GenBank/DDBJ whole genome shotgun (WGS) entry which is preliminary data.</text>
</comment>
<dbReference type="Proteomes" id="UP000652176">
    <property type="component" value="Unassembled WGS sequence"/>
</dbReference>
<keyword evidence="2" id="KW-1185">Reference proteome</keyword>
<organism evidence="1 2">
    <name type="scientific">Methylomonas albis</name>
    <dbReference type="NCBI Taxonomy" id="1854563"/>
    <lineage>
        <taxon>Bacteria</taxon>
        <taxon>Pseudomonadati</taxon>
        <taxon>Pseudomonadota</taxon>
        <taxon>Gammaproteobacteria</taxon>
        <taxon>Methylococcales</taxon>
        <taxon>Methylococcaceae</taxon>
        <taxon>Methylomonas</taxon>
    </lineage>
</organism>
<evidence type="ECO:0000313" key="1">
    <source>
        <dbReference type="EMBL" id="MBD9355077.1"/>
    </source>
</evidence>
<dbReference type="EMBL" id="JACXSS010000001">
    <property type="protein sequence ID" value="MBD9355077.1"/>
    <property type="molecule type" value="Genomic_DNA"/>
</dbReference>